<dbReference type="Proteomes" id="UP001189429">
    <property type="component" value="Unassembled WGS sequence"/>
</dbReference>
<protein>
    <submittedName>
        <fullName evidence="1">Uncharacterized protein</fullName>
    </submittedName>
</protein>
<keyword evidence="2" id="KW-1185">Reference proteome</keyword>
<accession>A0ABN9Q921</accession>
<name>A0ABN9Q921_9DINO</name>
<proteinExistence type="predicted"/>
<sequence>KVETIDLPQRFSFEFLLGRLDLDLVDDRRTSDVQRQLLQLALSEANLRIDVNMATDHRGRDSAEWSTEVRVGGFQAVHCASTLFRLHSEPSTLAVGRQPSNKVAAGRMPSFRPSYQPGEGEPAAKLAVASKLEKEQNLLELDFGFKPIEVHFLPGVVELLLE</sequence>
<gene>
    <name evidence="1" type="ORF">PCOR1329_LOCUS8190</name>
</gene>
<comment type="caution">
    <text evidence="1">The sequence shown here is derived from an EMBL/GenBank/DDBJ whole genome shotgun (WGS) entry which is preliminary data.</text>
</comment>
<dbReference type="EMBL" id="CAUYUJ010002234">
    <property type="protein sequence ID" value="CAK0799866.1"/>
    <property type="molecule type" value="Genomic_DNA"/>
</dbReference>
<reference evidence="1" key="1">
    <citation type="submission" date="2023-10" db="EMBL/GenBank/DDBJ databases">
        <authorList>
            <person name="Chen Y."/>
            <person name="Shah S."/>
            <person name="Dougan E. K."/>
            <person name="Thang M."/>
            <person name="Chan C."/>
        </authorList>
    </citation>
    <scope>NUCLEOTIDE SEQUENCE [LARGE SCALE GENOMIC DNA]</scope>
</reference>
<evidence type="ECO:0000313" key="2">
    <source>
        <dbReference type="Proteomes" id="UP001189429"/>
    </source>
</evidence>
<evidence type="ECO:0000313" key="1">
    <source>
        <dbReference type="EMBL" id="CAK0799866.1"/>
    </source>
</evidence>
<feature type="non-terminal residue" evidence="1">
    <location>
        <position position="162"/>
    </location>
</feature>
<organism evidence="1 2">
    <name type="scientific">Prorocentrum cordatum</name>
    <dbReference type="NCBI Taxonomy" id="2364126"/>
    <lineage>
        <taxon>Eukaryota</taxon>
        <taxon>Sar</taxon>
        <taxon>Alveolata</taxon>
        <taxon>Dinophyceae</taxon>
        <taxon>Prorocentrales</taxon>
        <taxon>Prorocentraceae</taxon>
        <taxon>Prorocentrum</taxon>
    </lineage>
</organism>
<feature type="non-terminal residue" evidence="1">
    <location>
        <position position="1"/>
    </location>
</feature>